<reference evidence="2 3" key="1">
    <citation type="submission" date="2023-12" db="EMBL/GenBank/DDBJ databases">
        <title>Streptomyces sp. V4-01.</title>
        <authorList>
            <person name="Somphong A."/>
            <person name="Phongsopitanun W."/>
        </authorList>
    </citation>
    <scope>NUCLEOTIDE SEQUENCE [LARGE SCALE GENOMIC DNA]</scope>
    <source>
        <strain evidence="2 3">V4-01</strain>
    </source>
</reference>
<protein>
    <submittedName>
        <fullName evidence="2">Uncharacterized protein</fullName>
    </submittedName>
</protein>
<name>A0ABU7PFE9_9ACTN</name>
<dbReference type="Proteomes" id="UP001344658">
    <property type="component" value="Unassembled WGS sequence"/>
</dbReference>
<dbReference type="EMBL" id="JAZEWV010000014">
    <property type="protein sequence ID" value="MEE4543987.1"/>
    <property type="molecule type" value="Genomic_DNA"/>
</dbReference>
<evidence type="ECO:0000313" key="2">
    <source>
        <dbReference type="EMBL" id="MEE4543987.1"/>
    </source>
</evidence>
<keyword evidence="1" id="KW-0812">Transmembrane</keyword>
<keyword evidence="1" id="KW-0472">Membrane</keyword>
<accession>A0ABU7PFE9</accession>
<keyword evidence="1" id="KW-1133">Transmembrane helix</keyword>
<evidence type="ECO:0000313" key="3">
    <source>
        <dbReference type="Proteomes" id="UP001344658"/>
    </source>
</evidence>
<evidence type="ECO:0000256" key="1">
    <source>
        <dbReference type="SAM" id="Phobius"/>
    </source>
</evidence>
<dbReference type="RefSeq" id="WP_330796884.1">
    <property type="nucleotide sequence ID" value="NZ_JAZEWV010000014.1"/>
</dbReference>
<gene>
    <name evidence="2" type="ORF">V2S66_18675</name>
</gene>
<comment type="caution">
    <text evidence="2">The sequence shown here is derived from an EMBL/GenBank/DDBJ whole genome shotgun (WGS) entry which is preliminary data.</text>
</comment>
<proteinExistence type="predicted"/>
<organism evidence="2 3">
    <name type="scientific">Actinacidiphila polyblastidii</name>
    <dbReference type="NCBI Taxonomy" id="3110430"/>
    <lineage>
        <taxon>Bacteria</taxon>
        <taxon>Bacillati</taxon>
        <taxon>Actinomycetota</taxon>
        <taxon>Actinomycetes</taxon>
        <taxon>Kitasatosporales</taxon>
        <taxon>Streptomycetaceae</taxon>
        <taxon>Actinacidiphila</taxon>
    </lineage>
</organism>
<feature type="transmembrane region" description="Helical" evidence="1">
    <location>
        <begin position="60"/>
        <end position="86"/>
    </location>
</feature>
<sequence>MNHYDRRIATASRRATAGGISAGLIYGVGLWADHHHIHTGREGTIRQAVFGPVAAVLRAVAAFAVPVAVLVLLVGGSALCVALVVFRKEACQSELPVEGSHLKGPDN</sequence>
<keyword evidence="3" id="KW-1185">Reference proteome</keyword>